<reference evidence="2 3" key="1">
    <citation type="submission" date="2020-11" db="EMBL/GenBank/DDBJ databases">
        <title>Kefir isolates.</title>
        <authorList>
            <person name="Marcisauskas S."/>
            <person name="Kim Y."/>
            <person name="Blasche S."/>
        </authorList>
    </citation>
    <scope>NUCLEOTIDE SEQUENCE [LARGE SCALE GENOMIC DNA]</scope>
    <source>
        <strain evidence="2 3">KR</strain>
    </source>
</reference>
<feature type="region of interest" description="Disordered" evidence="1">
    <location>
        <begin position="1"/>
        <end position="23"/>
    </location>
</feature>
<evidence type="ECO:0000256" key="1">
    <source>
        <dbReference type="SAM" id="MobiDB-lite"/>
    </source>
</evidence>
<gene>
    <name evidence="2" type="ORF">C6P46_000558</name>
</gene>
<dbReference type="Proteomes" id="UP000777482">
    <property type="component" value="Unassembled WGS sequence"/>
</dbReference>
<feature type="region of interest" description="Disordered" evidence="1">
    <location>
        <begin position="502"/>
        <end position="531"/>
    </location>
</feature>
<evidence type="ECO:0000313" key="3">
    <source>
        <dbReference type="Proteomes" id="UP000777482"/>
    </source>
</evidence>
<evidence type="ECO:0000313" key="2">
    <source>
        <dbReference type="EMBL" id="KAG0655853.1"/>
    </source>
</evidence>
<keyword evidence="3" id="KW-1185">Reference proteome</keyword>
<sequence>MAVQREQKYKQQQQQQQKEDQAELQQRHAEIQHILAAPPDGGPELGAVDGVDVRITWIWLLANCPTHLQIIKVRDQWRREMIDLNRRMRNHWTEVEKTSLVLLLIHFTRVLLRLLDLPPAGSAYDPMARQDMDHTRVVQLFVSSGNLFACNYPAFDEEKEDPRPLSPDDPHHLPPKWAAALMSSGVQAATPTIKTLNLETPLGKLGHLASGMSQEVWAYRVSRPDAVDASARRAVRWYEIAHEGIKTFKGARIRQNAPLYPLKQQIYLWLSRKHDVLFDALSKGEILPIDVLDAVSAVEFPEQQKEQYYKQKRKRQKEEDQADLEQRWHEIEHILDAPATDGKPEVVAEKTSLMALLIRFEMVLVYLLRLLLTGAKAAERAELEPSWRFGLSADTSVKRRRYPPLDATNALRGRDSDHNISQPENTSEQTWTFGIGWYEIAREGIKAFQDARITAGTPLWNVKRQTYLWLLRKHQVLLDAVNRGDILPIDVLDAVVNGPSAPAQSTLGFPGQQKEQEYKQQQQQQKREDQADLQQRHAEIIRILKAPAMDDGPELGAVESRITSIRLNVQVYSTSLQIITVCDQWHREVIDLNRRMRNSWTVVEKTSLISLLIRFEVVLLYLLHQLPVGSAYDPMARQDMNHTRVVQLFVSSGNFLAFDRAGKQS</sequence>
<organism evidence="2 3">
    <name type="scientific">Rhodotorula mucilaginosa</name>
    <name type="common">Yeast</name>
    <name type="synonym">Rhodotorula rubra</name>
    <dbReference type="NCBI Taxonomy" id="5537"/>
    <lineage>
        <taxon>Eukaryota</taxon>
        <taxon>Fungi</taxon>
        <taxon>Dikarya</taxon>
        <taxon>Basidiomycota</taxon>
        <taxon>Pucciniomycotina</taxon>
        <taxon>Microbotryomycetes</taxon>
        <taxon>Sporidiobolales</taxon>
        <taxon>Sporidiobolaceae</taxon>
        <taxon>Rhodotorula</taxon>
    </lineage>
</organism>
<feature type="region of interest" description="Disordered" evidence="1">
    <location>
        <begin position="407"/>
        <end position="427"/>
    </location>
</feature>
<name>A0A9P6VWM9_RHOMI</name>
<proteinExistence type="predicted"/>
<comment type="caution">
    <text evidence="2">The sequence shown here is derived from an EMBL/GenBank/DDBJ whole genome shotgun (WGS) entry which is preliminary data.</text>
</comment>
<protein>
    <submittedName>
        <fullName evidence="2">Uncharacterized protein</fullName>
    </submittedName>
</protein>
<dbReference type="EMBL" id="PUHQ01000109">
    <property type="protein sequence ID" value="KAG0655853.1"/>
    <property type="molecule type" value="Genomic_DNA"/>
</dbReference>
<accession>A0A9P6VWM9</accession>
<dbReference type="AlphaFoldDB" id="A0A9P6VWM9"/>